<keyword evidence="7 9" id="KW-0503">Monooxygenase</keyword>
<dbReference type="Proteomes" id="UP000250266">
    <property type="component" value="Unassembled WGS sequence"/>
</dbReference>
<dbReference type="GO" id="GO:0005506">
    <property type="term" value="F:iron ion binding"/>
    <property type="evidence" value="ECO:0007669"/>
    <property type="project" value="InterPro"/>
</dbReference>
<dbReference type="GO" id="GO:0004497">
    <property type="term" value="F:monooxygenase activity"/>
    <property type="evidence" value="ECO:0007669"/>
    <property type="project" value="UniProtKB-KW"/>
</dbReference>
<protein>
    <submittedName>
        <fullName evidence="11">Cytochrome P450</fullName>
    </submittedName>
</protein>
<dbReference type="SUPFAM" id="SSF48264">
    <property type="entry name" value="Cytochrome P450"/>
    <property type="match status" value="1"/>
</dbReference>
<name>A0A8E2DWX1_9PEZI</name>
<dbReference type="CDD" id="cd11041">
    <property type="entry name" value="CYP503A1-like"/>
    <property type="match status" value="1"/>
</dbReference>
<reference evidence="11 12" key="1">
    <citation type="journal article" date="2016" name="Nat. Commun.">
        <title>Ectomycorrhizal ecology is imprinted in the genome of the dominant symbiotic fungus Cenococcum geophilum.</title>
        <authorList>
            <consortium name="DOE Joint Genome Institute"/>
            <person name="Peter M."/>
            <person name="Kohler A."/>
            <person name="Ohm R.A."/>
            <person name="Kuo A."/>
            <person name="Krutzmann J."/>
            <person name="Morin E."/>
            <person name="Arend M."/>
            <person name="Barry K.W."/>
            <person name="Binder M."/>
            <person name="Choi C."/>
            <person name="Clum A."/>
            <person name="Copeland A."/>
            <person name="Grisel N."/>
            <person name="Haridas S."/>
            <person name="Kipfer T."/>
            <person name="LaButti K."/>
            <person name="Lindquist E."/>
            <person name="Lipzen A."/>
            <person name="Maire R."/>
            <person name="Meier B."/>
            <person name="Mihaltcheva S."/>
            <person name="Molinier V."/>
            <person name="Murat C."/>
            <person name="Poggeler S."/>
            <person name="Quandt C.A."/>
            <person name="Sperisen C."/>
            <person name="Tritt A."/>
            <person name="Tisserant E."/>
            <person name="Crous P.W."/>
            <person name="Henrissat B."/>
            <person name="Nehls U."/>
            <person name="Egli S."/>
            <person name="Spatafora J.W."/>
            <person name="Grigoriev I.V."/>
            <person name="Martin F.M."/>
        </authorList>
    </citation>
    <scope>NUCLEOTIDE SEQUENCE [LARGE SCALE GENOMIC DNA]</scope>
    <source>
        <strain evidence="11 12">CBS 459.81</strain>
    </source>
</reference>
<dbReference type="InterPro" id="IPR001128">
    <property type="entry name" value="Cyt_P450"/>
</dbReference>
<dbReference type="InterPro" id="IPR017972">
    <property type="entry name" value="Cyt_P450_CS"/>
</dbReference>
<keyword evidence="12" id="KW-1185">Reference proteome</keyword>
<proteinExistence type="inferred from homology"/>
<sequence length="519" mass="58960">MTTIPKIPTFILTRLSTPVQANLFTVQIAALVVTIIVIAAFVLRFDDRPYPGLEIVGKEGKTTMGAKWHFLKAAPSIIYETAKKTLHPYQVIALGGPLIILPADSMEDLRKDERMTFKAFLEKMFFTHYPGFNGFRSVSDSDIMINSIKQGLTQSLVASIVNLDVETAKALQELFPATDEWRETCFDEMGVEIIARLSSRTFLPEPLCYNKQWLEIAAKYTLDFHMGAFSLRMVPPALRPIAYWFIPYTWKLRAQVRLARKLINPYIDARRAEQQKAMKEGRPPQKVSDALQWIDNAAKGENCDVVAALLGYTLAAVHTTSVTLVNCFYELLSHPEYINELREEVITVFKEEGAWTKPSLTKLRLMDSFMKESQRTSPVTLIPINRVAVENFTLPDGTKVPKGATLGLPVTKMKDGTVFENPEEFDGYRFYKMRQQPGNEQKWQFVSTSNEHVSFGHGKHACPGRFFASNEIKIILAHLLTKYEWKLKDGKRPKVVSIGTEFMTNPDSKILYRSRVSEI</sequence>
<dbReference type="InterPro" id="IPR036396">
    <property type="entry name" value="Cyt_P450_sf"/>
</dbReference>
<accession>A0A8E2DWX1</accession>
<keyword evidence="3 8" id="KW-0349">Heme</keyword>
<keyword evidence="6 8" id="KW-0408">Iron</keyword>
<organism evidence="11 12">
    <name type="scientific">Lepidopterella palustris CBS 459.81</name>
    <dbReference type="NCBI Taxonomy" id="1314670"/>
    <lineage>
        <taxon>Eukaryota</taxon>
        <taxon>Fungi</taxon>
        <taxon>Dikarya</taxon>
        <taxon>Ascomycota</taxon>
        <taxon>Pezizomycotina</taxon>
        <taxon>Dothideomycetes</taxon>
        <taxon>Pleosporomycetidae</taxon>
        <taxon>Mytilinidiales</taxon>
        <taxon>Argynnaceae</taxon>
        <taxon>Lepidopterella</taxon>
    </lineage>
</organism>
<dbReference type="PANTHER" id="PTHR46206:SF2">
    <property type="entry name" value="CYTOCHROME P450 MONOOXYGENASE AUSG-RELATED"/>
    <property type="match status" value="1"/>
</dbReference>
<evidence type="ECO:0000256" key="1">
    <source>
        <dbReference type="ARBA" id="ARBA00001971"/>
    </source>
</evidence>
<evidence type="ECO:0000256" key="4">
    <source>
        <dbReference type="ARBA" id="ARBA00022723"/>
    </source>
</evidence>
<keyword evidence="10" id="KW-0812">Transmembrane</keyword>
<dbReference type="Gene3D" id="1.10.630.10">
    <property type="entry name" value="Cytochrome P450"/>
    <property type="match status" value="1"/>
</dbReference>
<keyword evidence="10" id="KW-0472">Membrane</keyword>
<evidence type="ECO:0000256" key="10">
    <source>
        <dbReference type="SAM" id="Phobius"/>
    </source>
</evidence>
<dbReference type="EMBL" id="KV745862">
    <property type="protein sequence ID" value="OCK73252.1"/>
    <property type="molecule type" value="Genomic_DNA"/>
</dbReference>
<keyword evidence="5 9" id="KW-0560">Oxidoreductase</keyword>
<feature type="binding site" description="axial binding residue" evidence="8">
    <location>
        <position position="462"/>
    </location>
    <ligand>
        <name>heme</name>
        <dbReference type="ChEBI" id="CHEBI:30413"/>
    </ligand>
    <ligandPart>
        <name>Fe</name>
        <dbReference type="ChEBI" id="CHEBI:18248"/>
    </ligandPart>
</feature>
<evidence type="ECO:0000256" key="3">
    <source>
        <dbReference type="ARBA" id="ARBA00022617"/>
    </source>
</evidence>
<comment type="cofactor">
    <cofactor evidence="1 8">
        <name>heme</name>
        <dbReference type="ChEBI" id="CHEBI:30413"/>
    </cofactor>
</comment>
<evidence type="ECO:0000313" key="11">
    <source>
        <dbReference type="EMBL" id="OCK73252.1"/>
    </source>
</evidence>
<evidence type="ECO:0000256" key="6">
    <source>
        <dbReference type="ARBA" id="ARBA00023004"/>
    </source>
</evidence>
<dbReference type="PROSITE" id="PS00086">
    <property type="entry name" value="CYTOCHROME_P450"/>
    <property type="match status" value="1"/>
</dbReference>
<comment type="similarity">
    <text evidence="2 9">Belongs to the cytochrome P450 family.</text>
</comment>
<dbReference type="PANTHER" id="PTHR46206">
    <property type="entry name" value="CYTOCHROME P450"/>
    <property type="match status" value="1"/>
</dbReference>
<evidence type="ECO:0000313" key="12">
    <source>
        <dbReference type="Proteomes" id="UP000250266"/>
    </source>
</evidence>
<dbReference type="OrthoDB" id="1844152at2759"/>
<dbReference type="InterPro" id="IPR002401">
    <property type="entry name" value="Cyt_P450_E_grp-I"/>
</dbReference>
<keyword evidence="10" id="KW-1133">Transmembrane helix</keyword>
<evidence type="ECO:0000256" key="9">
    <source>
        <dbReference type="RuleBase" id="RU000461"/>
    </source>
</evidence>
<dbReference type="Pfam" id="PF00067">
    <property type="entry name" value="p450"/>
    <property type="match status" value="1"/>
</dbReference>
<dbReference type="AlphaFoldDB" id="A0A8E2DWX1"/>
<evidence type="ECO:0000256" key="8">
    <source>
        <dbReference type="PIRSR" id="PIRSR602401-1"/>
    </source>
</evidence>
<gene>
    <name evidence="11" type="ORF">K432DRAFT_430690</name>
</gene>
<evidence type="ECO:0000256" key="5">
    <source>
        <dbReference type="ARBA" id="ARBA00023002"/>
    </source>
</evidence>
<dbReference type="GO" id="GO:0020037">
    <property type="term" value="F:heme binding"/>
    <property type="evidence" value="ECO:0007669"/>
    <property type="project" value="InterPro"/>
</dbReference>
<dbReference type="PRINTS" id="PR00463">
    <property type="entry name" value="EP450I"/>
</dbReference>
<keyword evidence="4 8" id="KW-0479">Metal-binding</keyword>
<feature type="transmembrane region" description="Helical" evidence="10">
    <location>
        <begin position="21"/>
        <end position="43"/>
    </location>
</feature>
<evidence type="ECO:0000256" key="7">
    <source>
        <dbReference type="ARBA" id="ARBA00023033"/>
    </source>
</evidence>
<evidence type="ECO:0000256" key="2">
    <source>
        <dbReference type="ARBA" id="ARBA00010617"/>
    </source>
</evidence>
<dbReference type="GO" id="GO:0016705">
    <property type="term" value="F:oxidoreductase activity, acting on paired donors, with incorporation or reduction of molecular oxygen"/>
    <property type="evidence" value="ECO:0007669"/>
    <property type="project" value="InterPro"/>
</dbReference>